<name>A0ABU5VYN5_9BACT</name>
<organism evidence="1 2">
    <name type="scientific">Bacteriovorax antarcticus</name>
    <dbReference type="NCBI Taxonomy" id="3088717"/>
    <lineage>
        <taxon>Bacteria</taxon>
        <taxon>Pseudomonadati</taxon>
        <taxon>Bdellovibrionota</taxon>
        <taxon>Bacteriovoracia</taxon>
        <taxon>Bacteriovoracales</taxon>
        <taxon>Bacteriovoracaceae</taxon>
        <taxon>Bacteriovorax</taxon>
    </lineage>
</organism>
<gene>
    <name evidence="1" type="ORF">SHI21_18205</name>
</gene>
<dbReference type="EMBL" id="JAYGJQ010000003">
    <property type="protein sequence ID" value="MEA9358173.1"/>
    <property type="molecule type" value="Genomic_DNA"/>
</dbReference>
<keyword evidence="2" id="KW-1185">Reference proteome</keyword>
<evidence type="ECO:0000313" key="2">
    <source>
        <dbReference type="Proteomes" id="UP001302274"/>
    </source>
</evidence>
<reference evidence="1 2" key="1">
    <citation type="submission" date="2023-11" db="EMBL/GenBank/DDBJ databases">
        <title>A Novel Polar Bacteriovorax (B. antarcticus) Isolated from the Biocrust in Antarctica.</title>
        <authorList>
            <person name="Mun W."/>
            <person name="Choi S.Y."/>
            <person name="Mitchell R.J."/>
        </authorList>
    </citation>
    <scope>NUCLEOTIDE SEQUENCE [LARGE SCALE GENOMIC DNA]</scope>
    <source>
        <strain evidence="1 2">PP10</strain>
    </source>
</reference>
<dbReference type="Proteomes" id="UP001302274">
    <property type="component" value="Unassembled WGS sequence"/>
</dbReference>
<proteinExistence type="predicted"/>
<protein>
    <submittedName>
        <fullName evidence="1">Uncharacterized protein</fullName>
    </submittedName>
</protein>
<dbReference type="RefSeq" id="WP_323578467.1">
    <property type="nucleotide sequence ID" value="NZ_JAYGJQ010000003.1"/>
</dbReference>
<evidence type="ECO:0000313" key="1">
    <source>
        <dbReference type="EMBL" id="MEA9358173.1"/>
    </source>
</evidence>
<comment type="caution">
    <text evidence="1">The sequence shown here is derived from an EMBL/GenBank/DDBJ whole genome shotgun (WGS) entry which is preliminary data.</text>
</comment>
<accession>A0ABU5VYN5</accession>
<sequence length="87" mass="10273">MKTNESSKEVQLIFILCRLAINQLHEPIATAGLKKLFLSEEWKRSSSEDKHKLLKKQYMRDYTLATEVQKMQMAKTRDRIEGELVYL</sequence>